<feature type="region of interest" description="Disordered" evidence="1">
    <location>
        <begin position="141"/>
        <end position="169"/>
    </location>
</feature>
<evidence type="ECO:0008006" key="4">
    <source>
        <dbReference type="Google" id="ProtNLM"/>
    </source>
</evidence>
<dbReference type="InterPro" id="IPR029063">
    <property type="entry name" value="SAM-dependent_MTases_sf"/>
</dbReference>
<comment type="caution">
    <text evidence="2">The sequence shown here is derived from an EMBL/GenBank/DDBJ whole genome shotgun (WGS) entry which is preliminary data.</text>
</comment>
<dbReference type="Gene3D" id="3.40.50.150">
    <property type="entry name" value="Vaccinia Virus protein VP39"/>
    <property type="match status" value="1"/>
</dbReference>
<dbReference type="EMBL" id="JBEFKJ010000003">
    <property type="protein sequence ID" value="KAL2046992.1"/>
    <property type="molecule type" value="Genomic_DNA"/>
</dbReference>
<dbReference type="Proteomes" id="UP001590950">
    <property type="component" value="Unassembled WGS sequence"/>
</dbReference>
<evidence type="ECO:0000256" key="1">
    <source>
        <dbReference type="SAM" id="MobiDB-lite"/>
    </source>
</evidence>
<proteinExistence type="predicted"/>
<organism evidence="2 3">
    <name type="scientific">Stereocaulon virgatum</name>
    <dbReference type="NCBI Taxonomy" id="373712"/>
    <lineage>
        <taxon>Eukaryota</taxon>
        <taxon>Fungi</taxon>
        <taxon>Dikarya</taxon>
        <taxon>Ascomycota</taxon>
        <taxon>Pezizomycotina</taxon>
        <taxon>Lecanoromycetes</taxon>
        <taxon>OSLEUM clade</taxon>
        <taxon>Lecanoromycetidae</taxon>
        <taxon>Lecanorales</taxon>
        <taxon>Lecanorineae</taxon>
        <taxon>Stereocaulaceae</taxon>
        <taxon>Stereocaulon</taxon>
    </lineage>
</organism>
<keyword evidence="3" id="KW-1185">Reference proteome</keyword>
<protein>
    <recommendedName>
        <fullName evidence="4">S-adenosyl-L-methionine-dependent methyltransferase</fullName>
    </recommendedName>
</protein>
<sequence length="169" mass="19351">MASPPRNTVAVDPKYRELITIHDRDFQKYSIENTVHLVPVDEREIERLEAQHRVFSLMFDGKLIFPPMTKVENVLDCGYGSASWAIEVAEQYPDCEVIGVDISPHMKPDDTPENFWPEVCGRPSSNHVNHGQAPSISLEQGTLPQFNSRPRCGYFHDSQNQARSKRERE</sequence>
<evidence type="ECO:0000313" key="3">
    <source>
        <dbReference type="Proteomes" id="UP001590950"/>
    </source>
</evidence>
<gene>
    <name evidence="2" type="ORF">N7G274_001010</name>
</gene>
<reference evidence="2 3" key="1">
    <citation type="submission" date="2024-09" db="EMBL/GenBank/DDBJ databases">
        <title>Rethinking Asexuality: The Enigmatic Case of Functional Sexual Genes in Lepraria (Stereocaulaceae).</title>
        <authorList>
            <person name="Doellman M."/>
            <person name="Sun Y."/>
            <person name="Barcenas-Pena A."/>
            <person name="Lumbsch H.T."/>
            <person name="Grewe F."/>
        </authorList>
    </citation>
    <scope>NUCLEOTIDE SEQUENCE [LARGE SCALE GENOMIC DNA]</scope>
    <source>
        <strain evidence="2 3">Mercado 3170</strain>
    </source>
</reference>
<accession>A0ABR4AML7</accession>
<dbReference type="SUPFAM" id="SSF53335">
    <property type="entry name" value="S-adenosyl-L-methionine-dependent methyltransferases"/>
    <property type="match status" value="1"/>
</dbReference>
<dbReference type="CDD" id="cd02440">
    <property type="entry name" value="AdoMet_MTases"/>
    <property type="match status" value="1"/>
</dbReference>
<evidence type="ECO:0000313" key="2">
    <source>
        <dbReference type="EMBL" id="KAL2046992.1"/>
    </source>
</evidence>
<name>A0ABR4AML7_9LECA</name>